<dbReference type="InterPro" id="IPR024930">
    <property type="entry name" value="Skp_dom_sf"/>
</dbReference>
<dbReference type="Gene3D" id="3.30.910.20">
    <property type="entry name" value="Skp domain"/>
    <property type="match status" value="1"/>
</dbReference>
<keyword evidence="6" id="KW-1185">Reference proteome</keyword>
<comment type="similarity">
    <text evidence="1">Belongs to the Skp family.</text>
</comment>
<evidence type="ECO:0000256" key="4">
    <source>
        <dbReference type="SAM" id="SignalP"/>
    </source>
</evidence>
<feature type="coiled-coil region" evidence="3">
    <location>
        <begin position="54"/>
        <end position="81"/>
    </location>
</feature>
<protein>
    <submittedName>
        <fullName evidence="5">OmpH family outer membrane protein</fullName>
    </submittedName>
</protein>
<reference evidence="5 6" key="1">
    <citation type="submission" date="2024-04" db="EMBL/GenBank/DDBJ databases">
        <title>Albibacterium profundi sp. nov., isolated from sediment of the Challenger Deep of Mariana Trench.</title>
        <authorList>
            <person name="Wang Y."/>
        </authorList>
    </citation>
    <scope>NUCLEOTIDE SEQUENCE [LARGE SCALE GENOMIC DNA]</scope>
    <source>
        <strain evidence="5 6">RHL897</strain>
    </source>
</reference>
<dbReference type="SUPFAM" id="SSF111384">
    <property type="entry name" value="OmpH-like"/>
    <property type="match status" value="1"/>
</dbReference>
<dbReference type="Proteomes" id="UP001580928">
    <property type="component" value="Unassembled WGS sequence"/>
</dbReference>
<proteinExistence type="inferred from homology"/>
<keyword evidence="2 4" id="KW-0732">Signal</keyword>
<evidence type="ECO:0000313" key="6">
    <source>
        <dbReference type="Proteomes" id="UP001580928"/>
    </source>
</evidence>
<evidence type="ECO:0000256" key="2">
    <source>
        <dbReference type="ARBA" id="ARBA00022729"/>
    </source>
</evidence>
<keyword evidence="3" id="KW-0175">Coiled coil</keyword>
<feature type="signal peptide" evidence="4">
    <location>
        <begin position="1"/>
        <end position="21"/>
    </location>
</feature>
<feature type="chain" id="PRO_5045925827" evidence="4">
    <location>
        <begin position="22"/>
        <end position="169"/>
    </location>
</feature>
<evidence type="ECO:0000313" key="5">
    <source>
        <dbReference type="EMBL" id="MFB5946176.1"/>
    </source>
</evidence>
<dbReference type="RefSeq" id="WP_375557705.1">
    <property type="nucleotide sequence ID" value="NZ_JBBVGT010000002.1"/>
</dbReference>
<evidence type="ECO:0000256" key="1">
    <source>
        <dbReference type="ARBA" id="ARBA00009091"/>
    </source>
</evidence>
<dbReference type="PANTHER" id="PTHR35089">
    <property type="entry name" value="CHAPERONE PROTEIN SKP"/>
    <property type="match status" value="1"/>
</dbReference>
<accession>A0ABV5CF98</accession>
<name>A0ABV5CF98_9SPHI</name>
<evidence type="ECO:0000256" key="3">
    <source>
        <dbReference type="SAM" id="Coils"/>
    </source>
</evidence>
<dbReference type="InterPro" id="IPR005632">
    <property type="entry name" value="Chaperone_Skp"/>
</dbReference>
<dbReference type="SMART" id="SM00935">
    <property type="entry name" value="OmpH"/>
    <property type="match status" value="1"/>
</dbReference>
<gene>
    <name evidence="5" type="ORF">WKR92_10060</name>
</gene>
<sequence length="169" mass="20195">MRNKKIWIIILLMAVSSFTFAQRFAYVDSEYIFQRIPEYTAALKQLDELSVKWQNDVDAQYAEIEEMYQAYQEDQANMSEQMRRRREDIIVNKEKEVRELQRSRFGLEGDLFRERERLLKPIEERVEKAIQAIAERQGLDLILDKGTESFLYSNPKLDRSDDVIKQLGY</sequence>
<dbReference type="Pfam" id="PF03938">
    <property type="entry name" value="OmpH"/>
    <property type="match status" value="1"/>
</dbReference>
<organism evidence="5 6">
    <name type="scientific">Albibacterium profundi</name>
    <dbReference type="NCBI Taxonomy" id="3134906"/>
    <lineage>
        <taxon>Bacteria</taxon>
        <taxon>Pseudomonadati</taxon>
        <taxon>Bacteroidota</taxon>
        <taxon>Sphingobacteriia</taxon>
        <taxon>Sphingobacteriales</taxon>
        <taxon>Sphingobacteriaceae</taxon>
        <taxon>Albibacterium</taxon>
    </lineage>
</organism>
<dbReference type="PANTHER" id="PTHR35089:SF1">
    <property type="entry name" value="CHAPERONE PROTEIN SKP"/>
    <property type="match status" value="1"/>
</dbReference>
<comment type="caution">
    <text evidence="5">The sequence shown here is derived from an EMBL/GenBank/DDBJ whole genome shotgun (WGS) entry which is preliminary data.</text>
</comment>
<dbReference type="EMBL" id="JBBVGT010000002">
    <property type="protein sequence ID" value="MFB5946176.1"/>
    <property type="molecule type" value="Genomic_DNA"/>
</dbReference>